<sequence>MTAQNKDHKDPLTEKVSEKVAQAAQTVKEKVEELSEKARKEFHEADFDNIREPVIRVVEDAKVKADALATDVKEFAAKAQDSTLWKNLQTERNRNFLLGALLLSILAILFLRRR</sequence>
<evidence type="ECO:0000313" key="3">
    <source>
        <dbReference type="EMBL" id="GGJ21245.1"/>
    </source>
</evidence>
<keyword evidence="1" id="KW-0175">Coiled coil</keyword>
<evidence type="ECO:0000313" key="4">
    <source>
        <dbReference type="Proteomes" id="UP000632222"/>
    </source>
</evidence>
<name>A0ABQ2CVV1_9DEIO</name>
<dbReference type="EMBL" id="BMOD01000001">
    <property type="protein sequence ID" value="GGJ21245.1"/>
    <property type="molecule type" value="Genomic_DNA"/>
</dbReference>
<accession>A0ABQ2CVV1</accession>
<evidence type="ECO:0000256" key="2">
    <source>
        <dbReference type="SAM" id="Phobius"/>
    </source>
</evidence>
<gene>
    <name evidence="3" type="ORF">GCM10008938_04320</name>
</gene>
<keyword evidence="2" id="KW-1133">Transmembrane helix</keyword>
<evidence type="ECO:0008006" key="5">
    <source>
        <dbReference type="Google" id="ProtNLM"/>
    </source>
</evidence>
<keyword evidence="2" id="KW-0472">Membrane</keyword>
<protein>
    <recommendedName>
        <fullName evidence="5">DUF3618 domain-containing protein</fullName>
    </recommendedName>
</protein>
<evidence type="ECO:0000256" key="1">
    <source>
        <dbReference type="SAM" id="Coils"/>
    </source>
</evidence>
<proteinExistence type="predicted"/>
<dbReference type="Proteomes" id="UP000632222">
    <property type="component" value="Unassembled WGS sequence"/>
</dbReference>
<feature type="transmembrane region" description="Helical" evidence="2">
    <location>
        <begin position="94"/>
        <end position="111"/>
    </location>
</feature>
<reference evidence="4" key="1">
    <citation type="journal article" date="2019" name="Int. J. Syst. Evol. Microbiol.">
        <title>The Global Catalogue of Microorganisms (GCM) 10K type strain sequencing project: providing services to taxonomists for standard genome sequencing and annotation.</title>
        <authorList>
            <consortium name="The Broad Institute Genomics Platform"/>
            <consortium name="The Broad Institute Genome Sequencing Center for Infectious Disease"/>
            <person name="Wu L."/>
            <person name="Ma J."/>
        </authorList>
    </citation>
    <scope>NUCLEOTIDE SEQUENCE [LARGE SCALE GENOMIC DNA]</scope>
    <source>
        <strain evidence="4">JCM 14370</strain>
    </source>
</reference>
<keyword evidence="4" id="KW-1185">Reference proteome</keyword>
<dbReference type="RefSeq" id="WP_188999119.1">
    <property type="nucleotide sequence ID" value="NZ_BMOD01000001.1"/>
</dbReference>
<organism evidence="3 4">
    <name type="scientific">Deinococcus roseus</name>
    <dbReference type="NCBI Taxonomy" id="392414"/>
    <lineage>
        <taxon>Bacteria</taxon>
        <taxon>Thermotogati</taxon>
        <taxon>Deinococcota</taxon>
        <taxon>Deinococci</taxon>
        <taxon>Deinococcales</taxon>
        <taxon>Deinococcaceae</taxon>
        <taxon>Deinococcus</taxon>
    </lineage>
</organism>
<keyword evidence="2" id="KW-0812">Transmembrane</keyword>
<feature type="coiled-coil region" evidence="1">
    <location>
        <begin position="17"/>
        <end position="44"/>
    </location>
</feature>
<comment type="caution">
    <text evidence="3">The sequence shown here is derived from an EMBL/GenBank/DDBJ whole genome shotgun (WGS) entry which is preliminary data.</text>
</comment>